<dbReference type="Proteomes" id="UP001148662">
    <property type="component" value="Unassembled WGS sequence"/>
</dbReference>
<keyword evidence="2" id="KW-1185">Reference proteome</keyword>
<protein>
    <submittedName>
        <fullName evidence="1">Uncharacterized protein</fullName>
    </submittedName>
</protein>
<dbReference type="EMBL" id="JANHOG010001322">
    <property type="protein sequence ID" value="KAJ3539038.1"/>
    <property type="molecule type" value="Genomic_DNA"/>
</dbReference>
<accession>A0ACC1SG51</accession>
<comment type="caution">
    <text evidence="1">The sequence shown here is derived from an EMBL/GenBank/DDBJ whole genome shotgun (WGS) entry which is preliminary data.</text>
</comment>
<name>A0ACC1SG51_9APHY</name>
<evidence type="ECO:0000313" key="1">
    <source>
        <dbReference type="EMBL" id="KAJ3539038.1"/>
    </source>
</evidence>
<reference evidence="1" key="1">
    <citation type="submission" date="2022-07" db="EMBL/GenBank/DDBJ databases">
        <title>Genome Sequence of Phlebia brevispora.</title>
        <authorList>
            <person name="Buettner E."/>
        </authorList>
    </citation>
    <scope>NUCLEOTIDE SEQUENCE</scope>
    <source>
        <strain evidence="1">MPL23</strain>
    </source>
</reference>
<proteinExistence type="predicted"/>
<organism evidence="1 2">
    <name type="scientific">Phlebia brevispora</name>
    <dbReference type="NCBI Taxonomy" id="194682"/>
    <lineage>
        <taxon>Eukaryota</taxon>
        <taxon>Fungi</taxon>
        <taxon>Dikarya</taxon>
        <taxon>Basidiomycota</taxon>
        <taxon>Agaricomycotina</taxon>
        <taxon>Agaricomycetes</taxon>
        <taxon>Polyporales</taxon>
        <taxon>Meruliaceae</taxon>
        <taxon>Phlebia</taxon>
    </lineage>
</organism>
<gene>
    <name evidence="1" type="ORF">NM688_g6424</name>
</gene>
<sequence length="88" mass="9750">MGKERRQCTGSTCCPALIETGLTALTAPFGQGGAITAVRLFMVDDWENIALRMLVVAQLQHVLYSILPTMLRLDRNFDDDDEDQHAAL</sequence>
<evidence type="ECO:0000313" key="2">
    <source>
        <dbReference type="Proteomes" id="UP001148662"/>
    </source>
</evidence>